<comment type="caution">
    <text evidence="2">The sequence shown here is derived from an EMBL/GenBank/DDBJ whole genome shotgun (WGS) entry which is preliminary data.</text>
</comment>
<evidence type="ECO:0000256" key="1">
    <source>
        <dbReference type="SAM" id="MobiDB-lite"/>
    </source>
</evidence>
<dbReference type="Proteomes" id="UP001485043">
    <property type="component" value="Unassembled WGS sequence"/>
</dbReference>
<accession>A0AAW1TG49</accession>
<protein>
    <submittedName>
        <fullName evidence="2">Uncharacterized protein</fullName>
    </submittedName>
</protein>
<feature type="region of interest" description="Disordered" evidence="1">
    <location>
        <begin position="46"/>
        <end position="79"/>
    </location>
</feature>
<organism evidence="2 3">
    <name type="scientific">Apatococcus fuscideae</name>
    <dbReference type="NCBI Taxonomy" id="2026836"/>
    <lineage>
        <taxon>Eukaryota</taxon>
        <taxon>Viridiplantae</taxon>
        <taxon>Chlorophyta</taxon>
        <taxon>core chlorophytes</taxon>
        <taxon>Trebouxiophyceae</taxon>
        <taxon>Chlorellales</taxon>
        <taxon>Chlorellaceae</taxon>
        <taxon>Apatococcus</taxon>
    </lineage>
</organism>
<proteinExistence type="predicted"/>
<dbReference type="EMBL" id="JALJOV010000092">
    <property type="protein sequence ID" value="KAK9867359.1"/>
    <property type="molecule type" value="Genomic_DNA"/>
</dbReference>
<name>A0AAW1TG49_9CHLO</name>
<reference evidence="2 3" key="1">
    <citation type="journal article" date="2024" name="Nat. Commun.">
        <title>Phylogenomics reveals the evolutionary origins of lichenization in chlorophyte algae.</title>
        <authorList>
            <person name="Puginier C."/>
            <person name="Libourel C."/>
            <person name="Otte J."/>
            <person name="Skaloud P."/>
            <person name="Haon M."/>
            <person name="Grisel S."/>
            <person name="Petersen M."/>
            <person name="Berrin J.G."/>
            <person name="Delaux P.M."/>
            <person name="Dal Grande F."/>
            <person name="Keller J."/>
        </authorList>
    </citation>
    <scope>NUCLEOTIDE SEQUENCE [LARGE SCALE GENOMIC DNA]</scope>
    <source>
        <strain evidence="2 3">SAG 2523</strain>
    </source>
</reference>
<feature type="compositionally biased region" description="Polar residues" evidence="1">
    <location>
        <begin position="52"/>
        <end position="64"/>
    </location>
</feature>
<sequence length="79" mass="8539">MQTLFTASEDDFVQVDRQEAEPREVTVGWGGVEQAQAAFEFQTILGEDDRASSNSPPGKQQDGSLGSGSAFDPCRSLEE</sequence>
<evidence type="ECO:0000313" key="3">
    <source>
        <dbReference type="Proteomes" id="UP001485043"/>
    </source>
</evidence>
<gene>
    <name evidence="2" type="ORF">WJX84_004828</name>
</gene>
<dbReference type="AlphaFoldDB" id="A0AAW1TG49"/>
<evidence type="ECO:0000313" key="2">
    <source>
        <dbReference type="EMBL" id="KAK9867359.1"/>
    </source>
</evidence>
<keyword evidence="3" id="KW-1185">Reference proteome</keyword>